<name>A0ABV8TXK9_9ACTN</name>
<gene>
    <name evidence="1" type="ORF">ACFPET_08995</name>
</gene>
<evidence type="ECO:0000313" key="1">
    <source>
        <dbReference type="EMBL" id="MFC4335332.1"/>
    </source>
</evidence>
<proteinExistence type="predicted"/>
<keyword evidence="2" id="KW-1185">Reference proteome</keyword>
<feature type="non-terminal residue" evidence="1">
    <location>
        <position position="130"/>
    </location>
</feature>
<organism evidence="1 2">
    <name type="scientific">Salininema proteolyticum</name>
    <dbReference type="NCBI Taxonomy" id="1607685"/>
    <lineage>
        <taxon>Bacteria</taxon>
        <taxon>Bacillati</taxon>
        <taxon>Actinomycetota</taxon>
        <taxon>Actinomycetes</taxon>
        <taxon>Glycomycetales</taxon>
        <taxon>Glycomycetaceae</taxon>
        <taxon>Salininema</taxon>
    </lineage>
</organism>
<protein>
    <submittedName>
        <fullName evidence="1">IS5/IS1182 family transposase</fullName>
    </submittedName>
</protein>
<dbReference type="EMBL" id="JBHSDK010000013">
    <property type="protein sequence ID" value="MFC4335332.1"/>
    <property type="molecule type" value="Genomic_DNA"/>
</dbReference>
<evidence type="ECO:0000313" key="2">
    <source>
        <dbReference type="Proteomes" id="UP001595823"/>
    </source>
</evidence>
<sequence>MSSSVAYRAVLPVPRTAVTWFSFQLRAHRHRIGTRTGTRALTCFQQAVFVLRWLVDGTRLTQLARDNDIKKTCAYDRLWEGLDVLADQSPDLSKAIAAARAAGDEHLILDGTLIPTRSYKKEGPTKGVDL</sequence>
<accession>A0ABV8TXK9</accession>
<reference evidence="2" key="1">
    <citation type="journal article" date="2019" name="Int. J. Syst. Evol. Microbiol.">
        <title>The Global Catalogue of Microorganisms (GCM) 10K type strain sequencing project: providing services to taxonomists for standard genome sequencing and annotation.</title>
        <authorList>
            <consortium name="The Broad Institute Genomics Platform"/>
            <consortium name="The Broad Institute Genome Sequencing Center for Infectious Disease"/>
            <person name="Wu L."/>
            <person name="Ma J."/>
        </authorList>
    </citation>
    <scope>NUCLEOTIDE SEQUENCE [LARGE SCALE GENOMIC DNA]</scope>
    <source>
        <strain evidence="2">IBRC-M 10908</strain>
    </source>
</reference>
<comment type="caution">
    <text evidence="1">The sequence shown here is derived from an EMBL/GenBank/DDBJ whole genome shotgun (WGS) entry which is preliminary data.</text>
</comment>
<dbReference type="Proteomes" id="UP001595823">
    <property type="component" value="Unassembled WGS sequence"/>
</dbReference>